<gene>
    <name evidence="1" type="ORF">SAMN04487894_104283</name>
</gene>
<accession>A0A1G6Q563</accession>
<evidence type="ECO:0000313" key="1">
    <source>
        <dbReference type="EMBL" id="SDC87493.1"/>
    </source>
</evidence>
<organism evidence="1 2">
    <name type="scientific">Niabella drilacis (strain DSM 25811 / CCM 8410 / CCUG 62505 / LMG 26954 / E90)</name>
    <dbReference type="NCBI Taxonomy" id="1285928"/>
    <lineage>
        <taxon>Bacteria</taxon>
        <taxon>Pseudomonadati</taxon>
        <taxon>Bacteroidota</taxon>
        <taxon>Chitinophagia</taxon>
        <taxon>Chitinophagales</taxon>
        <taxon>Chitinophagaceae</taxon>
        <taxon>Niabella</taxon>
    </lineage>
</organism>
<protein>
    <submittedName>
        <fullName evidence="1">Uncharacterized protein</fullName>
    </submittedName>
</protein>
<dbReference type="AlphaFoldDB" id="A0A1G6Q563"/>
<evidence type="ECO:0000313" key="2">
    <source>
        <dbReference type="Proteomes" id="UP000198757"/>
    </source>
</evidence>
<dbReference type="STRING" id="1285928.SAMN04487894_104283"/>
<name>A0A1G6Q563_NIADE</name>
<keyword evidence="2" id="KW-1185">Reference proteome</keyword>
<proteinExistence type="predicted"/>
<reference evidence="2" key="1">
    <citation type="submission" date="2016-10" db="EMBL/GenBank/DDBJ databases">
        <authorList>
            <person name="Varghese N."/>
            <person name="Submissions S."/>
        </authorList>
    </citation>
    <scope>NUCLEOTIDE SEQUENCE [LARGE SCALE GENOMIC DNA]</scope>
    <source>
        <strain evidence="2">DSM 25811 / CCM 8410 / LMG 26954 / E90</strain>
    </source>
</reference>
<dbReference type="Proteomes" id="UP000198757">
    <property type="component" value="Unassembled WGS sequence"/>
</dbReference>
<dbReference type="EMBL" id="FMZO01000004">
    <property type="protein sequence ID" value="SDC87493.1"/>
    <property type="molecule type" value="Genomic_DNA"/>
</dbReference>
<sequence>MFISTILLRFPAKTAETGSHLSAFLALIKNADRKFKPFSSSNELYIPYL</sequence>